<evidence type="ECO:0000256" key="2">
    <source>
        <dbReference type="SAM" id="MobiDB-lite"/>
    </source>
</evidence>
<name>A0A813EL18_POLGL</name>
<feature type="region of interest" description="Disordered" evidence="2">
    <location>
        <begin position="1"/>
        <end position="20"/>
    </location>
</feature>
<evidence type="ECO:0000256" key="1">
    <source>
        <dbReference type="SAM" id="Coils"/>
    </source>
</evidence>
<evidence type="ECO:0000313" key="4">
    <source>
        <dbReference type="Proteomes" id="UP000654075"/>
    </source>
</evidence>
<dbReference type="OrthoDB" id="441741at2759"/>
<evidence type="ECO:0000313" key="3">
    <source>
        <dbReference type="EMBL" id="CAE8601011.1"/>
    </source>
</evidence>
<keyword evidence="1" id="KW-0175">Coiled coil</keyword>
<organism evidence="3 4">
    <name type="scientific">Polarella glacialis</name>
    <name type="common">Dinoflagellate</name>
    <dbReference type="NCBI Taxonomy" id="89957"/>
    <lineage>
        <taxon>Eukaryota</taxon>
        <taxon>Sar</taxon>
        <taxon>Alveolata</taxon>
        <taxon>Dinophyceae</taxon>
        <taxon>Suessiales</taxon>
        <taxon>Suessiaceae</taxon>
        <taxon>Polarella</taxon>
    </lineage>
</organism>
<feature type="non-terminal residue" evidence="3">
    <location>
        <position position="1"/>
    </location>
</feature>
<accession>A0A813EL18</accession>
<feature type="region of interest" description="Disordered" evidence="2">
    <location>
        <begin position="250"/>
        <end position="355"/>
    </location>
</feature>
<keyword evidence="4" id="KW-1185">Reference proteome</keyword>
<feature type="coiled-coil region" evidence="1">
    <location>
        <begin position="113"/>
        <end position="194"/>
    </location>
</feature>
<dbReference type="Proteomes" id="UP000654075">
    <property type="component" value="Unassembled WGS sequence"/>
</dbReference>
<feature type="compositionally biased region" description="Basic residues" evidence="2">
    <location>
        <begin position="303"/>
        <end position="312"/>
    </location>
</feature>
<protein>
    <submittedName>
        <fullName evidence="3">Uncharacterized protein</fullName>
    </submittedName>
</protein>
<reference evidence="3" key="1">
    <citation type="submission" date="2021-02" db="EMBL/GenBank/DDBJ databases">
        <authorList>
            <person name="Dougan E. K."/>
            <person name="Rhodes N."/>
            <person name="Thang M."/>
            <person name="Chan C."/>
        </authorList>
    </citation>
    <scope>NUCLEOTIDE SEQUENCE</scope>
</reference>
<sequence length="355" mass="38188">SLEAKLDKATAGLGRSSHDLEVPGDVEKRLVDLDHRVCALEAGVGGAVSEEDAADHRAGRGKYGGYLAQVNEHVHQIMEGTSDANGAAAVAAAAQGLPAPAPLADDSRVENSARRAEEAARSAEAAAAAAQRLRKDLDQLRAQVEVAHSQSQSGAPPQDSQAQGEVVAEYLHHQMQIEQRLNELQEQLENDSKGETVMEGLSAVVKDVRQCLARCELLFQLPEIKLYIKRFRTSLEVNAVLQDKWMGPSARGRGVFDLDSGDEDATPGGQPPAERVLRQGDNTRSAPDLTSAAHARRDVPAPKSKKGQKKPFRTVTDWCRPHTPLNIDPVAPPPGVEANKEELRSQLPPISPPRA</sequence>
<comment type="caution">
    <text evidence="3">The sequence shown here is derived from an EMBL/GenBank/DDBJ whole genome shotgun (WGS) entry which is preliminary data.</text>
</comment>
<proteinExistence type="predicted"/>
<dbReference type="AlphaFoldDB" id="A0A813EL18"/>
<gene>
    <name evidence="3" type="ORF">PGLA1383_LOCUS19309</name>
</gene>
<dbReference type="EMBL" id="CAJNNV010012693">
    <property type="protein sequence ID" value="CAE8601011.1"/>
    <property type="molecule type" value="Genomic_DNA"/>
</dbReference>